<comment type="similarity">
    <text evidence="2 7">Belongs to the nonaspanin (TM9SF) (TC 9.A.2) family.</text>
</comment>
<dbReference type="InterPro" id="IPR004240">
    <property type="entry name" value="EMP70"/>
</dbReference>
<evidence type="ECO:0000256" key="5">
    <source>
        <dbReference type="ARBA" id="ARBA00022989"/>
    </source>
</evidence>
<evidence type="ECO:0000313" key="8">
    <source>
        <dbReference type="EMBL" id="CAD9265296.1"/>
    </source>
</evidence>
<evidence type="ECO:0000313" key="9">
    <source>
        <dbReference type="EMBL" id="CAD9265298.1"/>
    </source>
</evidence>
<feature type="transmembrane region" description="Helical" evidence="7">
    <location>
        <begin position="101"/>
        <end position="119"/>
    </location>
</feature>
<sequence length="384" mass="43879">MMVIFLCGLVFLILIRTVKNDFAKYAREEEEAEPGLSDESGWKQLHGDVFREPPSLMLYAALYGTGWQLAVLAFGVILFASLGRFHGEVYEERGEMTQSLLATYALTSVVAGYSSGSYYRQFFNTPRRELQDSRWQQTMIFTILLFPCIIVGIVSCLNMVAMYYQTSNVLSFTVLLKLMGIWMFISFPLAVLGTLFGRHWGGKNTFPCRVNTYPRDLPEAAPWFAQWYFVIPATGLLPFGSIFIEMYFIFTSFWNYKFYYVYGLMLVVYLILTVVTVCTTVVAVYFVLNAENHKWQWLSFNAAGSTAFYVFCYAVYYYYFKTNMQGFLQWAFYFGYTTVFCVGLFILCGTVGSAGAMTFVKTIFRYAPKGETRAGADDCAFPSS</sequence>
<name>A0A6U4JH14_9STRA</name>
<keyword evidence="3 7" id="KW-0812">Transmembrane</keyword>
<keyword evidence="5 7" id="KW-1133">Transmembrane helix</keyword>
<dbReference type="GO" id="GO:0072657">
    <property type="term" value="P:protein localization to membrane"/>
    <property type="evidence" value="ECO:0007669"/>
    <property type="project" value="TreeGrafter"/>
</dbReference>
<evidence type="ECO:0000256" key="7">
    <source>
        <dbReference type="RuleBase" id="RU363079"/>
    </source>
</evidence>
<dbReference type="PANTHER" id="PTHR10766:SF41">
    <property type="entry name" value="TRANSMEMBRANE 9 SUPERFAMILY MEMBER 3"/>
    <property type="match status" value="1"/>
</dbReference>
<dbReference type="Pfam" id="PF02990">
    <property type="entry name" value="EMP70"/>
    <property type="match status" value="1"/>
</dbReference>
<proteinExistence type="inferred from homology"/>
<dbReference type="GO" id="GO:0016020">
    <property type="term" value="C:membrane"/>
    <property type="evidence" value="ECO:0007669"/>
    <property type="project" value="UniProtKB-SubCell"/>
</dbReference>
<reference evidence="9" key="1">
    <citation type="submission" date="2021-01" db="EMBL/GenBank/DDBJ databases">
        <authorList>
            <person name="Corre E."/>
            <person name="Pelletier E."/>
            <person name="Niang G."/>
            <person name="Scheremetjew M."/>
            <person name="Finn R."/>
            <person name="Kale V."/>
            <person name="Holt S."/>
            <person name="Cochrane G."/>
            <person name="Meng A."/>
            <person name="Brown T."/>
            <person name="Cohen L."/>
        </authorList>
    </citation>
    <scope>NUCLEOTIDE SEQUENCE</scope>
    <source>
        <strain evidence="9">CCMP2877</strain>
    </source>
</reference>
<feature type="signal peptide" evidence="7">
    <location>
        <begin position="1"/>
        <end position="20"/>
    </location>
</feature>
<feature type="transmembrane region" description="Helical" evidence="7">
    <location>
        <begin position="139"/>
        <end position="162"/>
    </location>
</feature>
<organism evidence="9">
    <name type="scientific">Phaeomonas parva</name>
    <dbReference type="NCBI Taxonomy" id="124430"/>
    <lineage>
        <taxon>Eukaryota</taxon>
        <taxon>Sar</taxon>
        <taxon>Stramenopiles</taxon>
        <taxon>Ochrophyta</taxon>
        <taxon>Pinguiophyceae</taxon>
        <taxon>Pinguiochrysidales</taxon>
        <taxon>Pinguiochrysidaceae</taxon>
        <taxon>Phaeomonas</taxon>
    </lineage>
</organism>
<evidence type="ECO:0000256" key="1">
    <source>
        <dbReference type="ARBA" id="ARBA00004141"/>
    </source>
</evidence>
<evidence type="ECO:0000256" key="4">
    <source>
        <dbReference type="ARBA" id="ARBA00022729"/>
    </source>
</evidence>
<dbReference type="EMBL" id="HBGJ01037542">
    <property type="protein sequence ID" value="CAD9265296.1"/>
    <property type="molecule type" value="Transcribed_RNA"/>
</dbReference>
<accession>A0A6U4JH14</accession>
<dbReference type="PANTHER" id="PTHR10766">
    <property type="entry name" value="TRANSMEMBRANE 9 SUPERFAMILY PROTEIN"/>
    <property type="match status" value="1"/>
</dbReference>
<evidence type="ECO:0000256" key="2">
    <source>
        <dbReference type="ARBA" id="ARBA00005227"/>
    </source>
</evidence>
<evidence type="ECO:0000256" key="3">
    <source>
        <dbReference type="ARBA" id="ARBA00022692"/>
    </source>
</evidence>
<keyword evidence="6 7" id="KW-0472">Membrane</keyword>
<feature type="transmembrane region" description="Helical" evidence="7">
    <location>
        <begin position="174"/>
        <end position="196"/>
    </location>
</feature>
<protein>
    <recommendedName>
        <fullName evidence="7">Transmembrane 9 superfamily member</fullName>
    </recommendedName>
</protein>
<evidence type="ECO:0000256" key="6">
    <source>
        <dbReference type="ARBA" id="ARBA00023136"/>
    </source>
</evidence>
<feature type="transmembrane region" description="Helical" evidence="7">
    <location>
        <begin position="56"/>
        <end position="80"/>
    </location>
</feature>
<feature type="transmembrane region" description="Helical" evidence="7">
    <location>
        <begin position="262"/>
        <end position="288"/>
    </location>
</feature>
<feature type="transmembrane region" description="Helical" evidence="7">
    <location>
        <begin position="227"/>
        <end position="250"/>
    </location>
</feature>
<feature type="transmembrane region" description="Helical" evidence="7">
    <location>
        <begin position="331"/>
        <end position="360"/>
    </location>
</feature>
<dbReference type="AlphaFoldDB" id="A0A6U4JH14"/>
<comment type="subcellular location">
    <subcellularLocation>
        <location evidence="1">Membrane</location>
        <topology evidence="1">Multi-pass membrane protein</topology>
    </subcellularLocation>
</comment>
<dbReference type="EMBL" id="HBGJ01037544">
    <property type="protein sequence ID" value="CAD9265298.1"/>
    <property type="molecule type" value="Transcribed_RNA"/>
</dbReference>
<gene>
    <name evidence="8" type="ORF">PPAR1163_LOCUS23712</name>
    <name evidence="9" type="ORF">PPAR1163_LOCUS23714</name>
</gene>
<feature type="chain" id="PRO_5035956806" description="Transmembrane 9 superfamily member" evidence="7">
    <location>
        <begin position="21"/>
        <end position="384"/>
    </location>
</feature>
<feature type="transmembrane region" description="Helical" evidence="7">
    <location>
        <begin position="300"/>
        <end position="319"/>
    </location>
</feature>
<keyword evidence="4 7" id="KW-0732">Signal</keyword>